<dbReference type="Proteomes" id="UP000663865">
    <property type="component" value="Unassembled WGS sequence"/>
</dbReference>
<dbReference type="EMBL" id="CAJOBO010000994">
    <property type="protein sequence ID" value="CAF4322726.1"/>
    <property type="molecule type" value="Genomic_DNA"/>
</dbReference>
<dbReference type="EMBL" id="CAJOBP010002005">
    <property type="protein sequence ID" value="CAF4327983.1"/>
    <property type="molecule type" value="Genomic_DNA"/>
</dbReference>
<proteinExistence type="predicted"/>
<evidence type="ECO:0000313" key="11">
    <source>
        <dbReference type="Proteomes" id="UP000663872"/>
    </source>
</evidence>
<dbReference type="EMBL" id="CAJOBQ010000076">
    <property type="protein sequence ID" value="CAF4245583.1"/>
    <property type="molecule type" value="Genomic_DNA"/>
</dbReference>
<reference evidence="5" key="1">
    <citation type="submission" date="2021-02" db="EMBL/GenBank/DDBJ databases">
        <authorList>
            <person name="Nowell W R."/>
        </authorList>
    </citation>
    <scope>NUCLEOTIDE SEQUENCE</scope>
</reference>
<dbReference type="Proteomes" id="UP000663838">
    <property type="component" value="Unassembled WGS sequence"/>
</dbReference>
<evidence type="ECO:0000313" key="3">
    <source>
        <dbReference type="EMBL" id="CAF3403741.1"/>
    </source>
</evidence>
<dbReference type="EMBL" id="CAJNYT010005525">
    <property type="protein sequence ID" value="CAF3753303.1"/>
    <property type="molecule type" value="Genomic_DNA"/>
</dbReference>
<dbReference type="Proteomes" id="UP000663862">
    <property type="component" value="Unassembled WGS sequence"/>
</dbReference>
<name>A0A818YNC6_9BILA</name>
<dbReference type="PROSITE" id="PS51257">
    <property type="entry name" value="PROKAR_LIPOPROTEIN"/>
    <property type="match status" value="1"/>
</dbReference>
<sequence>MSRESNATSLQCVITACKREANVLCYCCKENLCRNHYNEHDFINSKLNLLINEIDTFDRQLLGIDLRKYIQSSTEKLHQWRLDSYKQIDQYCEQKYREIEQHLLKVINVKRENLEELRKNMLGLVQKRKLTLELIDALSSDLRSMETELTGIDLKYLSIQTSPITLERDLIHINELSIEDFDVGSLSSVFKTIDYTRKGVYPVASNTQCLLIHHEPDLCLMDRNFKITKQTLWNHGQIVDACWSSALGRFFLLTLNQIYIFDVDTMSIERVDATQKLQWLSCACSDASLFLSTNEKGSSICEFNLLNSLQAAKRWEPPDTCSSDERILDMAYNKGTLLLLIGNSLAEKTRVELRSSARLDRIWSLQLDIVYQAKILRCCLLHSDQWLIIDGNTSRLFQITMDGKLKSTCYYNPTPCSACLFGFDLLAISTVHGVNLHKL</sequence>
<evidence type="ECO:0000313" key="1">
    <source>
        <dbReference type="EMBL" id="CAF3292513.1"/>
    </source>
</evidence>
<dbReference type="AlphaFoldDB" id="A0A818YNC6"/>
<dbReference type="EMBL" id="CAJNYD010000722">
    <property type="protein sequence ID" value="CAF3292513.1"/>
    <property type="molecule type" value="Genomic_DNA"/>
</dbReference>
<accession>A0A818YNC6</accession>
<organism evidence="5 11">
    <name type="scientific">Rotaria socialis</name>
    <dbReference type="NCBI Taxonomy" id="392032"/>
    <lineage>
        <taxon>Eukaryota</taxon>
        <taxon>Metazoa</taxon>
        <taxon>Spiralia</taxon>
        <taxon>Gnathifera</taxon>
        <taxon>Rotifera</taxon>
        <taxon>Eurotatoria</taxon>
        <taxon>Bdelloidea</taxon>
        <taxon>Philodinida</taxon>
        <taxon>Philodinidae</taxon>
        <taxon>Rotaria</taxon>
    </lineage>
</organism>
<evidence type="ECO:0000313" key="5">
    <source>
        <dbReference type="EMBL" id="CAF3753303.1"/>
    </source>
</evidence>
<dbReference type="Proteomes" id="UP000663872">
    <property type="component" value="Unassembled WGS sequence"/>
</dbReference>
<dbReference type="EMBL" id="CAJOBR010003125">
    <property type="protein sequence ID" value="CAF4724432.1"/>
    <property type="molecule type" value="Genomic_DNA"/>
</dbReference>
<dbReference type="Proteomes" id="UP000663833">
    <property type="component" value="Unassembled WGS sequence"/>
</dbReference>
<dbReference type="EMBL" id="CAJNYV010001081">
    <property type="protein sequence ID" value="CAF3403741.1"/>
    <property type="molecule type" value="Genomic_DNA"/>
</dbReference>
<evidence type="ECO:0000313" key="2">
    <source>
        <dbReference type="EMBL" id="CAF3338762.1"/>
    </source>
</evidence>
<protein>
    <submittedName>
        <fullName evidence="5">Uncharacterized protein</fullName>
    </submittedName>
</protein>
<dbReference type="SUPFAM" id="SSF69322">
    <property type="entry name" value="Tricorn protease domain 2"/>
    <property type="match status" value="1"/>
</dbReference>
<dbReference type="EMBL" id="CAJNYU010001901">
    <property type="protein sequence ID" value="CAF3477940.1"/>
    <property type="molecule type" value="Genomic_DNA"/>
</dbReference>
<evidence type="ECO:0000313" key="4">
    <source>
        <dbReference type="EMBL" id="CAF3477940.1"/>
    </source>
</evidence>
<dbReference type="Proteomes" id="UP000663873">
    <property type="component" value="Unassembled WGS sequence"/>
</dbReference>
<evidence type="ECO:0000313" key="7">
    <source>
        <dbReference type="EMBL" id="CAF4322726.1"/>
    </source>
</evidence>
<dbReference type="Proteomes" id="UP000663825">
    <property type="component" value="Unassembled WGS sequence"/>
</dbReference>
<evidence type="ECO:0000313" key="8">
    <source>
        <dbReference type="EMBL" id="CAF4327983.1"/>
    </source>
</evidence>
<dbReference type="EMBL" id="CAJNXB010003801">
    <property type="protein sequence ID" value="CAF3338762.1"/>
    <property type="molecule type" value="Genomic_DNA"/>
</dbReference>
<comment type="caution">
    <text evidence="5">The sequence shown here is derived from an EMBL/GenBank/DDBJ whole genome shotgun (WGS) entry which is preliminary data.</text>
</comment>
<dbReference type="Proteomes" id="UP000663869">
    <property type="component" value="Unassembled WGS sequence"/>
</dbReference>
<keyword evidence="12" id="KW-1185">Reference proteome</keyword>
<evidence type="ECO:0000313" key="10">
    <source>
        <dbReference type="EMBL" id="CAF4724576.1"/>
    </source>
</evidence>
<dbReference type="OrthoDB" id="9977879at2759"/>
<evidence type="ECO:0000313" key="12">
    <source>
        <dbReference type="Proteomes" id="UP000663873"/>
    </source>
</evidence>
<evidence type="ECO:0000313" key="6">
    <source>
        <dbReference type="EMBL" id="CAF4245583.1"/>
    </source>
</evidence>
<dbReference type="Proteomes" id="UP000663851">
    <property type="component" value="Unassembled WGS sequence"/>
</dbReference>
<evidence type="ECO:0000313" key="9">
    <source>
        <dbReference type="EMBL" id="CAF4724432.1"/>
    </source>
</evidence>
<dbReference type="EMBL" id="CAJOBS010001381">
    <property type="protein sequence ID" value="CAF4724576.1"/>
    <property type="molecule type" value="Genomic_DNA"/>
</dbReference>
<dbReference type="Proteomes" id="UP000663848">
    <property type="component" value="Unassembled WGS sequence"/>
</dbReference>
<gene>
    <name evidence="4" type="ORF">FME351_LOCUS15289</name>
    <name evidence="5" type="ORF">GRG538_LOCUS31516</name>
    <name evidence="7" type="ORF">HFQ381_LOCUS14927</name>
    <name evidence="3" type="ORF">KIK155_LOCUS8366</name>
    <name evidence="1" type="ORF">LUA448_LOCUS7346</name>
    <name evidence="9" type="ORF">QYT958_LOCUS19174</name>
    <name evidence="2" type="ORF">TIS948_LOCUS22158</name>
    <name evidence="10" type="ORF">TOA249_LOCUS18494</name>
    <name evidence="6" type="ORF">TSG867_LOCUS2751</name>
    <name evidence="8" type="ORF">UJA718_LOCUS14304</name>
</gene>